<dbReference type="PROSITE" id="PS50088">
    <property type="entry name" value="ANK_REPEAT"/>
    <property type="match status" value="2"/>
</dbReference>
<keyword evidence="1" id="KW-0677">Repeat</keyword>
<reference evidence="3" key="1">
    <citation type="submission" date="2018-05" db="EMBL/GenBank/DDBJ databases">
        <authorList>
            <person name="Lanie J.A."/>
            <person name="Ng W.-L."/>
            <person name="Kazmierczak K.M."/>
            <person name="Andrzejewski T.M."/>
            <person name="Davidsen T.M."/>
            <person name="Wayne K.J."/>
            <person name="Tettelin H."/>
            <person name="Glass J.I."/>
            <person name="Rusch D."/>
            <person name="Podicherti R."/>
            <person name="Tsui H.-C.T."/>
            <person name="Winkler M.E."/>
        </authorList>
    </citation>
    <scope>NUCLEOTIDE SEQUENCE</scope>
</reference>
<dbReference type="SMART" id="SM00248">
    <property type="entry name" value="ANK"/>
    <property type="match status" value="3"/>
</dbReference>
<evidence type="ECO:0000256" key="1">
    <source>
        <dbReference type="ARBA" id="ARBA00022737"/>
    </source>
</evidence>
<keyword evidence="2" id="KW-0040">ANK repeat</keyword>
<evidence type="ECO:0000313" key="3">
    <source>
        <dbReference type="EMBL" id="SVB80084.1"/>
    </source>
</evidence>
<sequence length="123" mass="13404">MFNYIIIAIAVWLLIAFIRYKKGSVNSSHSILTSAMRGNLPRLKKCIEKGIEINFQGTGGITALSHASNSGHIEMVEYLINHGANLDIQNNKGYTALAVAALSNHIEIVDLLITNGADKKIII</sequence>
<accession>A0A382GYQ0</accession>
<protein>
    <submittedName>
        <fullName evidence="3">Uncharacterized protein</fullName>
    </submittedName>
</protein>
<dbReference type="Pfam" id="PF12796">
    <property type="entry name" value="Ank_2"/>
    <property type="match status" value="1"/>
</dbReference>
<feature type="non-terminal residue" evidence="3">
    <location>
        <position position="123"/>
    </location>
</feature>
<dbReference type="PANTHER" id="PTHR24171">
    <property type="entry name" value="ANKYRIN REPEAT DOMAIN-CONTAINING PROTEIN 39-RELATED"/>
    <property type="match status" value="1"/>
</dbReference>
<dbReference type="SUPFAM" id="SSF48403">
    <property type="entry name" value="Ankyrin repeat"/>
    <property type="match status" value="1"/>
</dbReference>
<organism evidence="3">
    <name type="scientific">marine metagenome</name>
    <dbReference type="NCBI Taxonomy" id="408172"/>
    <lineage>
        <taxon>unclassified sequences</taxon>
        <taxon>metagenomes</taxon>
        <taxon>ecological metagenomes</taxon>
    </lineage>
</organism>
<name>A0A382GYQ0_9ZZZZ</name>
<dbReference type="AlphaFoldDB" id="A0A382GYQ0"/>
<dbReference type="PROSITE" id="PS50297">
    <property type="entry name" value="ANK_REP_REGION"/>
    <property type="match status" value="2"/>
</dbReference>
<proteinExistence type="predicted"/>
<dbReference type="PANTHER" id="PTHR24171:SF9">
    <property type="entry name" value="ANKYRIN REPEAT DOMAIN-CONTAINING PROTEIN 39"/>
    <property type="match status" value="1"/>
</dbReference>
<dbReference type="Gene3D" id="1.25.40.20">
    <property type="entry name" value="Ankyrin repeat-containing domain"/>
    <property type="match status" value="1"/>
</dbReference>
<gene>
    <name evidence="3" type="ORF">METZ01_LOCUS232938</name>
</gene>
<dbReference type="InterPro" id="IPR036770">
    <property type="entry name" value="Ankyrin_rpt-contain_sf"/>
</dbReference>
<evidence type="ECO:0000256" key="2">
    <source>
        <dbReference type="ARBA" id="ARBA00023043"/>
    </source>
</evidence>
<dbReference type="InterPro" id="IPR002110">
    <property type="entry name" value="Ankyrin_rpt"/>
</dbReference>
<dbReference type="EMBL" id="UINC01058149">
    <property type="protein sequence ID" value="SVB80084.1"/>
    <property type="molecule type" value="Genomic_DNA"/>
</dbReference>